<gene>
    <name evidence="1" type="ORF">Pfra01_000707700</name>
</gene>
<dbReference type="EMBL" id="BSXT01000619">
    <property type="protein sequence ID" value="GMF31167.1"/>
    <property type="molecule type" value="Genomic_DNA"/>
</dbReference>
<reference evidence="1" key="1">
    <citation type="submission" date="2023-04" db="EMBL/GenBank/DDBJ databases">
        <title>Phytophthora fragariaefolia NBRC 109709.</title>
        <authorList>
            <person name="Ichikawa N."/>
            <person name="Sato H."/>
            <person name="Tonouchi N."/>
        </authorList>
    </citation>
    <scope>NUCLEOTIDE SEQUENCE</scope>
    <source>
        <strain evidence="1">NBRC 109709</strain>
    </source>
</reference>
<protein>
    <submittedName>
        <fullName evidence="1">Unnamed protein product</fullName>
    </submittedName>
</protein>
<name>A0A9W6UCQ9_9STRA</name>
<evidence type="ECO:0000313" key="2">
    <source>
        <dbReference type="Proteomes" id="UP001165121"/>
    </source>
</evidence>
<sequence>MLGRIDSSASSLCGLPLDDIGPVDAREELAAAGEAEHGDEDVPEALADWPATGFLDADMAVGDFRVI</sequence>
<proteinExistence type="predicted"/>
<comment type="caution">
    <text evidence="1">The sequence shown here is derived from an EMBL/GenBank/DDBJ whole genome shotgun (WGS) entry which is preliminary data.</text>
</comment>
<accession>A0A9W6UCQ9</accession>
<dbReference type="AlphaFoldDB" id="A0A9W6UCQ9"/>
<keyword evidence="2" id="KW-1185">Reference proteome</keyword>
<organism evidence="1 2">
    <name type="scientific">Phytophthora fragariaefolia</name>
    <dbReference type="NCBI Taxonomy" id="1490495"/>
    <lineage>
        <taxon>Eukaryota</taxon>
        <taxon>Sar</taxon>
        <taxon>Stramenopiles</taxon>
        <taxon>Oomycota</taxon>
        <taxon>Peronosporomycetes</taxon>
        <taxon>Peronosporales</taxon>
        <taxon>Peronosporaceae</taxon>
        <taxon>Phytophthora</taxon>
    </lineage>
</organism>
<dbReference type="Proteomes" id="UP001165121">
    <property type="component" value="Unassembled WGS sequence"/>
</dbReference>
<evidence type="ECO:0000313" key="1">
    <source>
        <dbReference type="EMBL" id="GMF31167.1"/>
    </source>
</evidence>